<name>A0A9W4VUC6_9GAMM</name>
<evidence type="ECO:0000313" key="7">
    <source>
        <dbReference type="Proteomes" id="UP001152467"/>
    </source>
</evidence>
<keyword evidence="3 4" id="KW-0443">Lipid metabolism</keyword>
<keyword evidence="2 4" id="KW-0442">Lipid degradation</keyword>
<feature type="active site" description="Nucleophile" evidence="4">
    <location>
        <position position="53"/>
    </location>
</feature>
<dbReference type="InterPro" id="IPR050301">
    <property type="entry name" value="NTE"/>
</dbReference>
<dbReference type="InterPro" id="IPR002641">
    <property type="entry name" value="PNPLA_dom"/>
</dbReference>
<dbReference type="PROSITE" id="PS51635">
    <property type="entry name" value="PNPLA"/>
    <property type="match status" value="1"/>
</dbReference>
<dbReference type="AlphaFoldDB" id="A0A9W4VUC6"/>
<dbReference type="PANTHER" id="PTHR14226">
    <property type="entry name" value="NEUROPATHY TARGET ESTERASE/SWISS CHEESE D.MELANOGASTER"/>
    <property type="match status" value="1"/>
</dbReference>
<gene>
    <name evidence="6" type="ORF">PSECIP111854_03387</name>
</gene>
<keyword evidence="7" id="KW-1185">Reference proteome</keyword>
<dbReference type="InterPro" id="IPR016035">
    <property type="entry name" value="Acyl_Trfase/lysoPLipase"/>
</dbReference>
<dbReference type="PANTHER" id="PTHR14226:SF57">
    <property type="entry name" value="BLR7027 PROTEIN"/>
    <property type="match status" value="1"/>
</dbReference>
<evidence type="ECO:0000256" key="2">
    <source>
        <dbReference type="ARBA" id="ARBA00022963"/>
    </source>
</evidence>
<dbReference type="RefSeq" id="WP_261626868.1">
    <property type="nucleotide sequence ID" value="NZ_CAMAPC010000017.1"/>
</dbReference>
<proteinExistence type="predicted"/>
<dbReference type="GO" id="GO:0016787">
    <property type="term" value="F:hydrolase activity"/>
    <property type="evidence" value="ECO:0007669"/>
    <property type="project" value="UniProtKB-UniRule"/>
</dbReference>
<evidence type="ECO:0000313" key="6">
    <source>
        <dbReference type="EMBL" id="CAH9064189.1"/>
    </source>
</evidence>
<feature type="domain" description="PNPLA" evidence="5">
    <location>
        <begin position="15"/>
        <end position="227"/>
    </location>
</feature>
<evidence type="ECO:0000256" key="1">
    <source>
        <dbReference type="ARBA" id="ARBA00022801"/>
    </source>
</evidence>
<comment type="caution">
    <text evidence="6">The sequence shown here is derived from an EMBL/GenBank/DDBJ whole genome shotgun (WGS) entry which is preliminary data.</text>
</comment>
<dbReference type="Proteomes" id="UP001152467">
    <property type="component" value="Unassembled WGS sequence"/>
</dbReference>
<reference evidence="6" key="1">
    <citation type="submission" date="2022-07" db="EMBL/GenBank/DDBJ databases">
        <authorList>
            <person name="Criscuolo A."/>
        </authorList>
    </citation>
    <scope>NUCLEOTIDE SEQUENCE</scope>
    <source>
        <strain evidence="6">CIP111854</strain>
    </source>
</reference>
<feature type="active site" description="Proton acceptor" evidence="4">
    <location>
        <position position="214"/>
    </location>
</feature>
<feature type="short sequence motif" description="GXSXG" evidence="4">
    <location>
        <begin position="51"/>
        <end position="55"/>
    </location>
</feature>
<accession>A0A9W4VUC6</accession>
<dbReference type="Pfam" id="PF01734">
    <property type="entry name" value="Patatin"/>
    <property type="match status" value="1"/>
</dbReference>
<evidence type="ECO:0000256" key="3">
    <source>
        <dbReference type="ARBA" id="ARBA00023098"/>
    </source>
</evidence>
<sequence>MNLKQRQANRPPVALLLTGGGARAAYQVGVLKALALSMPRTAPIPVKIINGTSAGAINSAALACYASCMHLAVRKIEWVWKSFHSHMVYRSDFIGAFGHLLGNITRSFQSSHLNHPPASLLDNLPLRSLLDDVLDLSRIDRNIHKNYLDAISVTVSSYSTGRSVAYFQAKNAKPWQRAKRQGVSGKISLDVLMASSAIPMVFPSVRVKHHYYGDGSIHQLSPLSPSIHLGAEKIFVIGVEQPKISSPLGYEPHFPGMSAIAGHLLDSVFSDTLQSDLERLERVNRTIGLLPTQAKSKHKELKPIKTLVINPTDNFRDIAEQYYDDMPMAIKLLLRSIGVKRHSSSSLTSYLLFEKNYTQHLIDIGYRDGMARLDEIRHFLELDD</sequence>
<protein>
    <recommendedName>
        <fullName evidence="5">PNPLA domain-containing protein</fullName>
    </recommendedName>
</protein>
<dbReference type="EMBL" id="CAMAPC010000017">
    <property type="protein sequence ID" value="CAH9064189.1"/>
    <property type="molecule type" value="Genomic_DNA"/>
</dbReference>
<evidence type="ECO:0000256" key="4">
    <source>
        <dbReference type="PROSITE-ProRule" id="PRU01161"/>
    </source>
</evidence>
<dbReference type="SUPFAM" id="SSF52151">
    <property type="entry name" value="FabD/lysophospholipase-like"/>
    <property type="match status" value="1"/>
</dbReference>
<dbReference type="GO" id="GO:0016042">
    <property type="term" value="P:lipid catabolic process"/>
    <property type="evidence" value="ECO:0007669"/>
    <property type="project" value="UniProtKB-UniRule"/>
</dbReference>
<dbReference type="Gene3D" id="3.40.1090.10">
    <property type="entry name" value="Cytosolic phospholipase A2 catalytic domain"/>
    <property type="match status" value="2"/>
</dbReference>
<organism evidence="6 7">
    <name type="scientific">Pseudoalteromonas holothuriae</name>
    <dbReference type="NCBI Taxonomy" id="2963714"/>
    <lineage>
        <taxon>Bacteria</taxon>
        <taxon>Pseudomonadati</taxon>
        <taxon>Pseudomonadota</taxon>
        <taxon>Gammaproteobacteria</taxon>
        <taxon>Alteromonadales</taxon>
        <taxon>Pseudoalteromonadaceae</taxon>
        <taxon>Pseudoalteromonas</taxon>
    </lineage>
</organism>
<evidence type="ECO:0000259" key="5">
    <source>
        <dbReference type="PROSITE" id="PS51635"/>
    </source>
</evidence>
<keyword evidence="1 4" id="KW-0378">Hydrolase</keyword>
<comment type="caution">
    <text evidence="4">Lacks conserved residue(s) required for the propagation of feature annotation.</text>
</comment>